<sequence>MKKISLRFYQPGDELVLFEDYTGDAHSSRFLAREVHQTIDETRCMLLKLSTEDSFRRYEKSVYIIQESNTGKPLGLITLVSFNESVELHFGICKTCRLQGIASLAVGCAVSYIFNELKCKSILCFPDRDNEGARRVLEVCGFQCFGEIDQFYKAPQISGELRTVLKFGLQV</sequence>
<proteinExistence type="predicted"/>
<evidence type="ECO:0000313" key="3">
    <source>
        <dbReference type="Proteomes" id="UP000092544"/>
    </source>
</evidence>
<gene>
    <name evidence="2" type="ORF">MSP8886_03307</name>
</gene>
<dbReference type="GO" id="GO:0016747">
    <property type="term" value="F:acyltransferase activity, transferring groups other than amino-acyl groups"/>
    <property type="evidence" value="ECO:0007669"/>
    <property type="project" value="InterPro"/>
</dbReference>
<dbReference type="Proteomes" id="UP000092544">
    <property type="component" value="Unassembled WGS sequence"/>
</dbReference>
<dbReference type="Pfam" id="PF13302">
    <property type="entry name" value="Acetyltransf_3"/>
    <property type="match status" value="1"/>
</dbReference>
<dbReference type="PANTHER" id="PTHR43792">
    <property type="entry name" value="GNAT FAMILY, PUTATIVE (AFU_ORTHOLOGUE AFUA_3G00765)-RELATED-RELATED"/>
    <property type="match status" value="1"/>
</dbReference>
<accession>A0A1A8TN35</accession>
<evidence type="ECO:0000313" key="2">
    <source>
        <dbReference type="EMBL" id="SBS35201.1"/>
    </source>
</evidence>
<dbReference type="EMBL" id="FLOB01000009">
    <property type="protein sequence ID" value="SBS35201.1"/>
    <property type="molecule type" value="Genomic_DNA"/>
</dbReference>
<feature type="domain" description="N-acetyltransferase" evidence="1">
    <location>
        <begin position="16"/>
        <end position="168"/>
    </location>
</feature>
<protein>
    <recommendedName>
        <fullName evidence="1">N-acetyltransferase domain-containing protein</fullName>
    </recommendedName>
</protein>
<dbReference type="InterPro" id="IPR000182">
    <property type="entry name" value="GNAT_dom"/>
</dbReference>
<dbReference type="AlphaFoldDB" id="A0A1A8TN35"/>
<dbReference type="SUPFAM" id="SSF55729">
    <property type="entry name" value="Acyl-CoA N-acyltransferases (Nat)"/>
    <property type="match status" value="1"/>
</dbReference>
<organism evidence="2 3">
    <name type="scientific">Marinomonas spartinae</name>
    <dbReference type="NCBI Taxonomy" id="1792290"/>
    <lineage>
        <taxon>Bacteria</taxon>
        <taxon>Pseudomonadati</taxon>
        <taxon>Pseudomonadota</taxon>
        <taxon>Gammaproteobacteria</taxon>
        <taxon>Oceanospirillales</taxon>
        <taxon>Oceanospirillaceae</taxon>
        <taxon>Marinomonas</taxon>
    </lineage>
</organism>
<dbReference type="InterPro" id="IPR016181">
    <property type="entry name" value="Acyl_CoA_acyltransferase"/>
</dbReference>
<dbReference type="PANTHER" id="PTHR43792:SF16">
    <property type="entry name" value="N-ACETYLTRANSFERASE DOMAIN-CONTAINING PROTEIN"/>
    <property type="match status" value="1"/>
</dbReference>
<dbReference type="RefSeq" id="WP_067018395.1">
    <property type="nucleotide sequence ID" value="NZ_FLOB01000009.1"/>
</dbReference>
<name>A0A1A8TN35_9GAMM</name>
<dbReference type="OrthoDB" id="9784707at2"/>
<reference evidence="2 3" key="1">
    <citation type="submission" date="2016-06" db="EMBL/GenBank/DDBJ databases">
        <authorList>
            <person name="Kjaerup R.B."/>
            <person name="Dalgaard T.S."/>
            <person name="Juul-Madsen H.R."/>
        </authorList>
    </citation>
    <scope>NUCLEOTIDE SEQUENCE [LARGE SCALE GENOMIC DNA]</scope>
    <source>
        <strain evidence="2 3">CECT 8886</strain>
    </source>
</reference>
<keyword evidence="3" id="KW-1185">Reference proteome</keyword>
<dbReference type="InterPro" id="IPR051531">
    <property type="entry name" value="N-acetyltransferase"/>
</dbReference>
<dbReference type="STRING" id="1792290.MSP8886_03307"/>
<dbReference type="Gene3D" id="3.40.630.30">
    <property type="match status" value="1"/>
</dbReference>
<evidence type="ECO:0000259" key="1">
    <source>
        <dbReference type="PROSITE" id="PS51186"/>
    </source>
</evidence>
<dbReference type="PROSITE" id="PS51186">
    <property type="entry name" value="GNAT"/>
    <property type="match status" value="1"/>
</dbReference>